<comment type="caution">
    <text evidence="2">The sequence shown here is derived from an EMBL/GenBank/DDBJ whole genome shotgun (WGS) entry which is preliminary data.</text>
</comment>
<accession>A0ABQ6CVY1</accession>
<organism evidence="2 3">
    <name type="scientific">Labrys miyagiensis</name>
    <dbReference type="NCBI Taxonomy" id="346912"/>
    <lineage>
        <taxon>Bacteria</taxon>
        <taxon>Pseudomonadati</taxon>
        <taxon>Pseudomonadota</taxon>
        <taxon>Alphaproteobacteria</taxon>
        <taxon>Hyphomicrobiales</taxon>
        <taxon>Xanthobacteraceae</taxon>
        <taxon>Labrys</taxon>
    </lineage>
</organism>
<sequence length="133" mass="14100">MRKRIEKFGSVLALSLTVSVMPVAAITGTPAFAKQPAAAASLGNLASFQTIVADTLAAVNKGDLKAARTRIKDLETAWDKAETTLKPKNKATWTYIDTAIDEALAALRQPNPQATDAAVALSKLDATLKEYSI</sequence>
<keyword evidence="1" id="KW-0732">Signal</keyword>
<feature type="chain" id="PRO_5045748720" description="Histidine kinase" evidence="1">
    <location>
        <begin position="25"/>
        <end position="133"/>
    </location>
</feature>
<evidence type="ECO:0008006" key="4">
    <source>
        <dbReference type="Google" id="ProtNLM"/>
    </source>
</evidence>
<proteinExistence type="predicted"/>
<feature type="signal peptide" evidence="1">
    <location>
        <begin position="1"/>
        <end position="24"/>
    </location>
</feature>
<gene>
    <name evidence="2" type="ORF">GCM10007874_72850</name>
</gene>
<dbReference type="EMBL" id="BSPC01000097">
    <property type="protein sequence ID" value="GLS24264.1"/>
    <property type="molecule type" value="Genomic_DNA"/>
</dbReference>
<evidence type="ECO:0000313" key="2">
    <source>
        <dbReference type="EMBL" id="GLS24264.1"/>
    </source>
</evidence>
<reference evidence="3" key="1">
    <citation type="journal article" date="2019" name="Int. J. Syst. Evol. Microbiol.">
        <title>The Global Catalogue of Microorganisms (GCM) 10K type strain sequencing project: providing services to taxonomists for standard genome sequencing and annotation.</title>
        <authorList>
            <consortium name="The Broad Institute Genomics Platform"/>
            <consortium name="The Broad Institute Genome Sequencing Center for Infectious Disease"/>
            <person name="Wu L."/>
            <person name="Ma J."/>
        </authorList>
    </citation>
    <scope>NUCLEOTIDE SEQUENCE [LARGE SCALE GENOMIC DNA]</scope>
    <source>
        <strain evidence="3">NBRC 101365</strain>
    </source>
</reference>
<dbReference type="Proteomes" id="UP001156882">
    <property type="component" value="Unassembled WGS sequence"/>
</dbReference>
<evidence type="ECO:0000256" key="1">
    <source>
        <dbReference type="SAM" id="SignalP"/>
    </source>
</evidence>
<protein>
    <recommendedName>
        <fullName evidence="4">Histidine kinase</fullName>
    </recommendedName>
</protein>
<name>A0ABQ6CVY1_9HYPH</name>
<evidence type="ECO:0000313" key="3">
    <source>
        <dbReference type="Proteomes" id="UP001156882"/>
    </source>
</evidence>
<dbReference type="RefSeq" id="WP_284317183.1">
    <property type="nucleotide sequence ID" value="NZ_BSPC01000097.1"/>
</dbReference>
<keyword evidence="3" id="KW-1185">Reference proteome</keyword>